<reference evidence="3 4" key="1">
    <citation type="submission" date="2024-09" db="EMBL/GenBank/DDBJ databases">
        <authorList>
            <person name="Sun Q."/>
            <person name="Mori K."/>
        </authorList>
    </citation>
    <scope>NUCLEOTIDE SEQUENCE [LARGE SCALE GENOMIC DNA]</scope>
    <source>
        <strain evidence="3 4">TISTR 1856</strain>
    </source>
</reference>
<keyword evidence="2" id="KW-0472">Membrane</keyword>
<dbReference type="NCBIfam" id="NF041681">
    <property type="entry name" value="HGxxPAAW"/>
    <property type="match status" value="1"/>
</dbReference>
<keyword evidence="2" id="KW-1133">Transmembrane helix</keyword>
<name>A0ABV5LQF7_9ACTN</name>
<dbReference type="Proteomes" id="UP001589748">
    <property type="component" value="Unassembled WGS sequence"/>
</dbReference>
<dbReference type="EMBL" id="JBHMDM010000003">
    <property type="protein sequence ID" value="MFB9376338.1"/>
    <property type="molecule type" value="Genomic_DNA"/>
</dbReference>
<dbReference type="Pfam" id="PF20447">
    <property type="entry name" value="DUF6704"/>
    <property type="match status" value="1"/>
</dbReference>
<dbReference type="InterPro" id="IPR046550">
    <property type="entry name" value="DUF6704"/>
</dbReference>
<gene>
    <name evidence="3" type="ORF">ACFFVI_05105</name>
</gene>
<proteinExistence type="predicted"/>
<accession>A0ABV5LQF7</accession>
<keyword evidence="2" id="KW-0812">Transmembrane</keyword>
<feature type="transmembrane region" description="Helical" evidence="2">
    <location>
        <begin position="72"/>
        <end position="94"/>
    </location>
</feature>
<evidence type="ECO:0000313" key="3">
    <source>
        <dbReference type="EMBL" id="MFB9376338.1"/>
    </source>
</evidence>
<evidence type="ECO:0000313" key="4">
    <source>
        <dbReference type="Proteomes" id="UP001589748"/>
    </source>
</evidence>
<evidence type="ECO:0000256" key="2">
    <source>
        <dbReference type="SAM" id="Phobius"/>
    </source>
</evidence>
<feature type="transmembrane region" description="Helical" evidence="2">
    <location>
        <begin position="44"/>
        <end position="66"/>
    </location>
</feature>
<sequence>MSSQSTSGSSTSHAGSNGPGSNAQAVGDGPDGHGHDELGHGHSIAAWAGVTTCLVGFLILSLAVVFPSLTWGIIGGVVIVASMVVGGVLAKMGYGVKGKNTR</sequence>
<evidence type="ECO:0000256" key="1">
    <source>
        <dbReference type="SAM" id="MobiDB-lite"/>
    </source>
</evidence>
<organism evidence="3 4">
    <name type="scientific">Kineococcus gynurae</name>
    <dbReference type="NCBI Taxonomy" id="452979"/>
    <lineage>
        <taxon>Bacteria</taxon>
        <taxon>Bacillati</taxon>
        <taxon>Actinomycetota</taxon>
        <taxon>Actinomycetes</taxon>
        <taxon>Kineosporiales</taxon>
        <taxon>Kineosporiaceae</taxon>
        <taxon>Kineococcus</taxon>
    </lineage>
</organism>
<feature type="region of interest" description="Disordered" evidence="1">
    <location>
        <begin position="1"/>
        <end position="38"/>
    </location>
</feature>
<comment type="caution">
    <text evidence="3">The sequence shown here is derived from an EMBL/GenBank/DDBJ whole genome shotgun (WGS) entry which is preliminary data.</text>
</comment>
<dbReference type="RefSeq" id="WP_380138496.1">
    <property type="nucleotide sequence ID" value="NZ_JBHLUI010000009.1"/>
</dbReference>
<feature type="compositionally biased region" description="Low complexity" evidence="1">
    <location>
        <begin position="1"/>
        <end position="16"/>
    </location>
</feature>
<protein>
    <submittedName>
        <fullName evidence="3">HGxxPAAW family protein</fullName>
    </submittedName>
</protein>
<keyword evidence="4" id="KW-1185">Reference proteome</keyword>